<dbReference type="InterPro" id="IPR050373">
    <property type="entry name" value="Fibrinogen_C-term_domain"/>
</dbReference>
<dbReference type="Pfam" id="PF00147">
    <property type="entry name" value="Fibrinogen_C"/>
    <property type="match status" value="1"/>
</dbReference>
<evidence type="ECO:0000313" key="3">
    <source>
        <dbReference type="Proteomes" id="UP001374579"/>
    </source>
</evidence>
<accession>A0AAN9BWU1</accession>
<dbReference type="PANTHER" id="PTHR19143">
    <property type="entry name" value="FIBRINOGEN/TENASCIN/ANGIOPOEITIN"/>
    <property type="match status" value="1"/>
</dbReference>
<reference evidence="2 3" key="1">
    <citation type="submission" date="2024-02" db="EMBL/GenBank/DDBJ databases">
        <title>Chromosome-scale genome assembly of the rough periwinkle Littorina saxatilis.</title>
        <authorList>
            <person name="De Jode A."/>
            <person name="Faria R."/>
            <person name="Formenti G."/>
            <person name="Sims Y."/>
            <person name="Smith T.P."/>
            <person name="Tracey A."/>
            <person name="Wood J.M.D."/>
            <person name="Zagrodzka Z.B."/>
            <person name="Johannesson K."/>
            <person name="Butlin R.K."/>
            <person name="Leder E.H."/>
        </authorList>
    </citation>
    <scope>NUCLEOTIDE SEQUENCE [LARGE SCALE GENOMIC DNA]</scope>
    <source>
        <strain evidence="2">Snail1</strain>
        <tissue evidence="2">Muscle</tissue>
    </source>
</reference>
<dbReference type="SUPFAM" id="SSF56496">
    <property type="entry name" value="Fibrinogen C-terminal domain-like"/>
    <property type="match status" value="1"/>
</dbReference>
<dbReference type="InterPro" id="IPR014716">
    <property type="entry name" value="Fibrinogen_a/b/g_C_1"/>
</dbReference>
<dbReference type="InterPro" id="IPR036056">
    <property type="entry name" value="Fibrinogen-like_C"/>
</dbReference>
<keyword evidence="3" id="KW-1185">Reference proteome</keyword>
<protein>
    <recommendedName>
        <fullName evidence="1">Fibrinogen C-terminal domain-containing protein</fullName>
    </recommendedName>
</protein>
<dbReference type="Proteomes" id="UP001374579">
    <property type="component" value="Unassembled WGS sequence"/>
</dbReference>
<dbReference type="AlphaFoldDB" id="A0AAN9BWU1"/>
<dbReference type="EMBL" id="JBAMIC010000002">
    <property type="protein sequence ID" value="KAK7113287.1"/>
    <property type="molecule type" value="Genomic_DNA"/>
</dbReference>
<name>A0AAN9BWU1_9CAEN</name>
<proteinExistence type="predicted"/>
<comment type="caution">
    <text evidence="2">The sequence shown here is derived from an EMBL/GenBank/DDBJ whole genome shotgun (WGS) entry which is preliminary data.</text>
</comment>
<organism evidence="2 3">
    <name type="scientific">Littorina saxatilis</name>
    <dbReference type="NCBI Taxonomy" id="31220"/>
    <lineage>
        <taxon>Eukaryota</taxon>
        <taxon>Metazoa</taxon>
        <taxon>Spiralia</taxon>
        <taxon>Lophotrochozoa</taxon>
        <taxon>Mollusca</taxon>
        <taxon>Gastropoda</taxon>
        <taxon>Caenogastropoda</taxon>
        <taxon>Littorinimorpha</taxon>
        <taxon>Littorinoidea</taxon>
        <taxon>Littorinidae</taxon>
        <taxon>Littorina</taxon>
    </lineage>
</organism>
<feature type="domain" description="Fibrinogen C-terminal" evidence="1">
    <location>
        <begin position="1"/>
        <end position="79"/>
    </location>
</feature>
<dbReference type="InterPro" id="IPR002181">
    <property type="entry name" value="Fibrinogen_a/b/g_C_dom"/>
</dbReference>
<dbReference type="PROSITE" id="PS51406">
    <property type="entry name" value="FIBRINOGEN_C_2"/>
    <property type="match status" value="1"/>
</dbReference>
<evidence type="ECO:0000313" key="2">
    <source>
        <dbReference type="EMBL" id="KAK7113287.1"/>
    </source>
</evidence>
<dbReference type="Gene3D" id="3.90.215.10">
    <property type="entry name" value="Gamma Fibrinogen, chain A, domain 1"/>
    <property type="match status" value="1"/>
</dbReference>
<evidence type="ECO:0000259" key="1">
    <source>
        <dbReference type="PROSITE" id="PS51406"/>
    </source>
</evidence>
<dbReference type="GO" id="GO:0005615">
    <property type="term" value="C:extracellular space"/>
    <property type="evidence" value="ECO:0007669"/>
    <property type="project" value="TreeGrafter"/>
</dbReference>
<sequence length="116" mass="12983">MQYQNFRISDEASGYRMYFNQTTNDTYLLGDCFSALYGAQFSAYDNDNDEDGGVNCAQNHEGGWWFRGGACSTCNPTGPLLQPAGGRRTGVDAEIFWTEDLDDLVPFKMTMFLTSL</sequence>
<gene>
    <name evidence="2" type="ORF">V1264_012599</name>
</gene>